<dbReference type="GO" id="GO:0006046">
    <property type="term" value="P:N-acetylglucosamine catabolic process"/>
    <property type="evidence" value="ECO:0007669"/>
    <property type="project" value="TreeGrafter"/>
</dbReference>
<feature type="binding site" evidence="11">
    <location>
        <position position="131"/>
    </location>
    <ligand>
        <name>substrate</name>
    </ligand>
</feature>
<accession>A0A1X0II86</accession>
<evidence type="ECO:0000256" key="10">
    <source>
        <dbReference type="PIRSR" id="PIRSR038994-1"/>
    </source>
</evidence>
<feature type="binding site" evidence="12">
    <location>
        <position position="186"/>
    </location>
    <ligand>
        <name>Zn(2+)</name>
        <dbReference type="ChEBI" id="CHEBI:29105"/>
    </ligand>
</feature>
<dbReference type="EC" id="3.5.1.25" evidence="2"/>
<evidence type="ECO:0000256" key="5">
    <source>
        <dbReference type="ARBA" id="ARBA00022801"/>
    </source>
</evidence>
<dbReference type="RefSeq" id="WP_083122947.1">
    <property type="nucleotide sequence ID" value="NZ_JACKUO010000016.1"/>
</dbReference>
<feature type="active site" description="Proton donor/acceptor" evidence="10">
    <location>
        <position position="265"/>
    </location>
</feature>
<dbReference type="OrthoDB" id="9776488at2"/>
<dbReference type="GO" id="GO:0008448">
    <property type="term" value="F:N-acetylglucosamine-6-phosphate deacetylase activity"/>
    <property type="evidence" value="ECO:0007669"/>
    <property type="project" value="UniProtKB-EC"/>
</dbReference>
<evidence type="ECO:0000256" key="6">
    <source>
        <dbReference type="ARBA" id="ARBA00023277"/>
    </source>
</evidence>
<dbReference type="Gene3D" id="3.20.20.140">
    <property type="entry name" value="Metal-dependent hydrolases"/>
    <property type="match status" value="1"/>
</dbReference>
<evidence type="ECO:0000256" key="8">
    <source>
        <dbReference type="ARBA" id="ARBA00060590"/>
    </source>
</evidence>
<evidence type="ECO:0000256" key="2">
    <source>
        <dbReference type="ARBA" id="ARBA00011899"/>
    </source>
</evidence>
<comment type="catalytic activity">
    <reaction evidence="7">
        <text>N-acetyl-D-glucosamine 6-phosphate + H2O = D-glucosamine 6-phosphate + acetate</text>
        <dbReference type="Rhea" id="RHEA:22936"/>
        <dbReference type="ChEBI" id="CHEBI:15377"/>
        <dbReference type="ChEBI" id="CHEBI:30089"/>
        <dbReference type="ChEBI" id="CHEBI:57513"/>
        <dbReference type="ChEBI" id="CHEBI:58725"/>
        <dbReference type="EC" id="3.5.1.25"/>
    </reaction>
</comment>
<comment type="cofactor">
    <cofactor evidence="12">
        <name>a divalent metal cation</name>
        <dbReference type="ChEBI" id="CHEBI:60240"/>
    </cofactor>
    <text evidence="12">Binds 1 divalent metal cation per subunit.</text>
</comment>
<dbReference type="PIRSF" id="PIRSF038994">
    <property type="entry name" value="NagA"/>
    <property type="match status" value="1"/>
</dbReference>
<dbReference type="PANTHER" id="PTHR11113">
    <property type="entry name" value="N-ACETYLGLUCOSAMINE-6-PHOSPHATE DEACETYLASE"/>
    <property type="match status" value="1"/>
</dbReference>
<evidence type="ECO:0000256" key="4">
    <source>
        <dbReference type="ARBA" id="ARBA00022723"/>
    </source>
</evidence>
<dbReference type="NCBIfam" id="TIGR00221">
    <property type="entry name" value="nagA"/>
    <property type="match status" value="1"/>
</dbReference>
<dbReference type="GO" id="GO:0046872">
    <property type="term" value="F:metal ion binding"/>
    <property type="evidence" value="ECO:0007669"/>
    <property type="project" value="UniProtKB-KW"/>
</dbReference>
<dbReference type="EMBL" id="MVIH01000029">
    <property type="protein sequence ID" value="ORB47307.1"/>
    <property type="molecule type" value="Genomic_DNA"/>
</dbReference>
<proteinExistence type="inferred from homology"/>
<name>A0A1X0II86_MYCRH</name>
<feature type="binding site" evidence="11">
    <location>
        <begin position="299"/>
        <end position="301"/>
    </location>
    <ligand>
        <name>substrate</name>
    </ligand>
</feature>
<dbReference type="Gene3D" id="2.30.40.10">
    <property type="entry name" value="Urease, subunit C, domain 1"/>
    <property type="match status" value="1"/>
</dbReference>
<dbReference type="FunFam" id="3.20.20.140:FF:000004">
    <property type="entry name" value="N-acetylglucosamine-6-phosphate deacetylase"/>
    <property type="match status" value="1"/>
</dbReference>
<dbReference type="InterPro" id="IPR006680">
    <property type="entry name" value="Amidohydro-rel"/>
</dbReference>
<organism evidence="14 15">
    <name type="scientific">Mycolicibacterium rhodesiae</name>
    <name type="common">Mycobacterium rhodesiae</name>
    <dbReference type="NCBI Taxonomy" id="36814"/>
    <lineage>
        <taxon>Bacteria</taxon>
        <taxon>Bacillati</taxon>
        <taxon>Actinomycetota</taxon>
        <taxon>Actinomycetes</taxon>
        <taxon>Mycobacteriales</taxon>
        <taxon>Mycobacteriaceae</taxon>
        <taxon>Mycolicibacterium</taxon>
    </lineage>
</organism>
<comment type="caution">
    <text evidence="14">The sequence shown here is derived from an EMBL/GenBank/DDBJ whole genome shotgun (WGS) entry which is preliminary data.</text>
</comment>
<evidence type="ECO:0000313" key="15">
    <source>
        <dbReference type="Proteomes" id="UP000192534"/>
    </source>
</evidence>
<feature type="binding site" evidence="12">
    <location>
        <position position="120"/>
    </location>
    <ligand>
        <name>Zn(2+)</name>
        <dbReference type="ChEBI" id="CHEBI:29105"/>
    </ligand>
</feature>
<evidence type="ECO:0000256" key="7">
    <source>
        <dbReference type="ARBA" id="ARBA00047647"/>
    </source>
</evidence>
<feature type="binding site" evidence="11">
    <location>
        <position position="242"/>
    </location>
    <ligand>
        <name>substrate</name>
    </ligand>
</feature>
<dbReference type="Pfam" id="PF01979">
    <property type="entry name" value="Amidohydro_1"/>
    <property type="match status" value="1"/>
</dbReference>
<evidence type="ECO:0000313" key="14">
    <source>
        <dbReference type="EMBL" id="ORB47307.1"/>
    </source>
</evidence>
<dbReference type="InterPro" id="IPR003764">
    <property type="entry name" value="GlcNAc_6-P_deAcase"/>
</dbReference>
<evidence type="ECO:0000256" key="12">
    <source>
        <dbReference type="PIRSR" id="PIRSR038994-3"/>
    </source>
</evidence>
<dbReference type="PANTHER" id="PTHR11113:SF14">
    <property type="entry name" value="N-ACETYLGLUCOSAMINE-6-PHOSPHATE DEACETYLASE"/>
    <property type="match status" value="1"/>
</dbReference>
<evidence type="ECO:0000256" key="1">
    <source>
        <dbReference type="ARBA" id="ARBA00010716"/>
    </source>
</evidence>
<dbReference type="AlphaFoldDB" id="A0A1X0II86"/>
<evidence type="ECO:0000256" key="11">
    <source>
        <dbReference type="PIRSR" id="PIRSR038994-2"/>
    </source>
</evidence>
<dbReference type="Proteomes" id="UP000192534">
    <property type="component" value="Unassembled WGS sequence"/>
</dbReference>
<dbReference type="InterPro" id="IPR011059">
    <property type="entry name" value="Metal-dep_hydrolase_composite"/>
</dbReference>
<reference evidence="14 15" key="1">
    <citation type="submission" date="2016-12" db="EMBL/GenBank/DDBJ databases">
        <title>The new phylogeny of genus Mycobacterium.</title>
        <authorList>
            <person name="Tortoli E."/>
            <person name="Trovato A."/>
            <person name="Cirillo D.M."/>
        </authorList>
    </citation>
    <scope>NUCLEOTIDE SEQUENCE [LARGE SCALE GENOMIC DNA]</scope>
    <source>
        <strain evidence="14 15">DSM 44223</strain>
    </source>
</reference>
<gene>
    <name evidence="14" type="ORF">BST42_27885</name>
</gene>
<comment type="similarity">
    <text evidence="1 9">Belongs to the metallo-dependent hydrolases superfamily. NagA family.</text>
</comment>
<keyword evidence="4 12" id="KW-0479">Metal-binding</keyword>
<dbReference type="SUPFAM" id="SSF51556">
    <property type="entry name" value="Metallo-dependent hydrolases"/>
    <property type="match status" value="1"/>
</dbReference>
<feature type="binding site" evidence="11">
    <location>
        <begin position="210"/>
        <end position="211"/>
    </location>
    <ligand>
        <name>substrate</name>
    </ligand>
</feature>
<comment type="pathway">
    <text evidence="8">Amino-sugar metabolism; N-acetylneuraminate degradation; D-fructose 6-phosphate from N-acetylneuraminate: step 4/5.</text>
</comment>
<dbReference type="InterPro" id="IPR032466">
    <property type="entry name" value="Metal_Hydrolase"/>
</dbReference>
<keyword evidence="15" id="KW-1185">Reference proteome</keyword>
<keyword evidence="6 9" id="KW-0119">Carbohydrate metabolism</keyword>
<evidence type="ECO:0000259" key="13">
    <source>
        <dbReference type="Pfam" id="PF01979"/>
    </source>
</evidence>
<feature type="binding site" evidence="12">
    <location>
        <position position="207"/>
    </location>
    <ligand>
        <name>Zn(2+)</name>
        <dbReference type="ChEBI" id="CHEBI:29105"/>
    </ligand>
</feature>
<feature type="binding site" evidence="11">
    <location>
        <position position="218"/>
    </location>
    <ligand>
        <name>substrate</name>
    </ligand>
</feature>
<keyword evidence="5 9" id="KW-0378">Hydrolase</keyword>
<sequence length="376" mass="38762">MLIAAATLLTGRELLRPAWIEVSGASVLALGAGSPPRAADRELDTVVPGFVDTHVHGGGGSDFSVATTDDTATAVELHRRHGTTTLIASLVSAGPAELLHQVEVLAGHVRDGVLAGIHLEGPWLSVQRCGAHDPVLLRDPDTAEVDTLLQVGAGAIRMITLAPERPGASAAIERIVTAGAVAAVGHTEATYEQTRAAISAGATVGTHLFNAMRPIHHREPGPVIALLEDPRVTVELIADGVHVDAALYRHVVRAAGPDRLSLVTDAMAAAGVSDGRYQIGRMDVEVADGVARLAGTATIAGSTATMDRVFTFAVANSGLPRDEALLLAVRQSSLNPARALGLPCPELVAGARADLVALDADLAVTDVLCGGTWVPR</sequence>
<evidence type="ECO:0000256" key="9">
    <source>
        <dbReference type="PIRNR" id="PIRNR038994"/>
    </source>
</evidence>
<feature type="domain" description="Amidohydrolase-related" evidence="13">
    <location>
        <begin position="45"/>
        <end position="374"/>
    </location>
</feature>
<protein>
    <recommendedName>
        <fullName evidence="3">N-acetylglucosamine-6-phosphate deacetylase</fullName>
        <ecNumber evidence="2">3.5.1.25</ecNumber>
    </recommendedName>
</protein>
<evidence type="ECO:0000256" key="3">
    <source>
        <dbReference type="ARBA" id="ARBA00018029"/>
    </source>
</evidence>
<dbReference type="CDD" id="cd00854">
    <property type="entry name" value="NagA"/>
    <property type="match status" value="1"/>
</dbReference>